<gene>
    <name evidence="4" type="ORF">GN277_02915</name>
</gene>
<proteinExistence type="predicted"/>
<feature type="region of interest" description="Disordered" evidence="2">
    <location>
        <begin position="88"/>
        <end position="113"/>
    </location>
</feature>
<dbReference type="InterPro" id="IPR002508">
    <property type="entry name" value="MurNAc-LAA_cat"/>
</dbReference>
<dbReference type="InterPro" id="IPR050695">
    <property type="entry name" value="N-acetylmuramoyl_amidase_3"/>
</dbReference>
<dbReference type="PANTHER" id="PTHR30404:SF0">
    <property type="entry name" value="N-ACETYLMURAMOYL-L-ALANINE AMIDASE AMIC"/>
    <property type="match status" value="1"/>
</dbReference>
<feature type="region of interest" description="Disordered" evidence="2">
    <location>
        <begin position="1"/>
        <end position="73"/>
    </location>
</feature>
<feature type="compositionally biased region" description="Acidic residues" evidence="2">
    <location>
        <begin position="50"/>
        <end position="71"/>
    </location>
</feature>
<feature type="domain" description="MurNAc-LAA" evidence="3">
    <location>
        <begin position="160"/>
        <end position="279"/>
    </location>
</feature>
<evidence type="ECO:0000259" key="3">
    <source>
        <dbReference type="SMART" id="SM00646"/>
    </source>
</evidence>
<dbReference type="Pfam" id="PF01520">
    <property type="entry name" value="Amidase_3"/>
    <property type="match status" value="1"/>
</dbReference>
<organism evidence="4 5">
    <name type="scientific">Sporofaciens musculi</name>
    <dbReference type="NCBI Taxonomy" id="2681861"/>
    <lineage>
        <taxon>Bacteria</taxon>
        <taxon>Bacillati</taxon>
        <taxon>Bacillota</taxon>
        <taxon>Clostridia</taxon>
        <taxon>Lachnospirales</taxon>
        <taxon>Lachnospiraceae</taxon>
        <taxon>Sporofaciens</taxon>
    </lineage>
</organism>
<evidence type="ECO:0000256" key="2">
    <source>
        <dbReference type="SAM" id="MobiDB-lite"/>
    </source>
</evidence>
<reference evidence="4 5" key="1">
    <citation type="submission" date="2019-12" db="EMBL/GenBank/DDBJ databases">
        <title>Sporaefaciens musculi gen. nov., sp. nov., a novel bacterium isolated from the caecum of an obese mouse.</title>
        <authorList>
            <person name="Rasmussen T.S."/>
            <person name="Streidl T."/>
            <person name="Hitch T.C.A."/>
            <person name="Wortmann E."/>
            <person name="Deptula P."/>
            <person name="Hansen M."/>
            <person name="Nielsen D.S."/>
            <person name="Clavel T."/>
            <person name="Vogensen F.K."/>
        </authorList>
    </citation>
    <scope>NUCLEOTIDE SEQUENCE [LARGE SCALE GENOMIC DNA]</scope>
    <source>
        <strain evidence="4 5">WCA-9-b2</strain>
    </source>
</reference>
<dbReference type="EMBL" id="WUQX01000001">
    <property type="protein sequence ID" value="MXP74407.1"/>
    <property type="molecule type" value="Genomic_DNA"/>
</dbReference>
<dbReference type="GO" id="GO:0008745">
    <property type="term" value="F:N-acetylmuramoyl-L-alanine amidase activity"/>
    <property type="evidence" value="ECO:0007669"/>
    <property type="project" value="InterPro"/>
</dbReference>
<name>A0A7X3MDP7_9FIRM</name>
<keyword evidence="5" id="KW-1185">Reference proteome</keyword>
<dbReference type="AlphaFoldDB" id="A0A7X3MDP7"/>
<dbReference type="CDD" id="cd02696">
    <property type="entry name" value="MurNAc-LAA"/>
    <property type="match status" value="1"/>
</dbReference>
<evidence type="ECO:0000313" key="4">
    <source>
        <dbReference type="EMBL" id="MXP74407.1"/>
    </source>
</evidence>
<dbReference type="GO" id="GO:0009253">
    <property type="term" value="P:peptidoglycan catabolic process"/>
    <property type="evidence" value="ECO:0007669"/>
    <property type="project" value="InterPro"/>
</dbReference>
<dbReference type="PANTHER" id="PTHR30404">
    <property type="entry name" value="N-ACETYLMURAMOYL-L-ALANINE AMIDASE"/>
    <property type="match status" value="1"/>
</dbReference>
<evidence type="ECO:0000256" key="1">
    <source>
        <dbReference type="ARBA" id="ARBA00022801"/>
    </source>
</evidence>
<dbReference type="SMART" id="SM00646">
    <property type="entry name" value="Ami_3"/>
    <property type="match status" value="1"/>
</dbReference>
<dbReference type="GO" id="GO:0030288">
    <property type="term" value="C:outer membrane-bounded periplasmic space"/>
    <property type="evidence" value="ECO:0007669"/>
    <property type="project" value="TreeGrafter"/>
</dbReference>
<sequence length="284" mass="30717">MGCGKENVVKSVEDKKEVQKEAKQEEEVAWEDGDKEEAQNGEGDVLGEKDEAEGQLEGEITSEGEAAEEEQEKDKNGYLIAIDAGHQIRGNSGQEPIGPGAAETKPKVAGGTSGVATGLPEYELTLQVSLKLRDELIKRGYEVLMIRETNEVDISNAERAQIANNAGADAFVRIHANGAEDGSANGMMTICQTSGNPYNGGIYAQSRALADCVLNCTVAATGARYERVWETDTMSGINWAQIPTTILEMGYMTNPQEDQLMASEEYQVKLVSGIADGIEQYLMW</sequence>
<feature type="compositionally biased region" description="Basic and acidic residues" evidence="2">
    <location>
        <begin position="7"/>
        <end position="26"/>
    </location>
</feature>
<accession>A0A7X3MDP7</accession>
<dbReference type="SUPFAM" id="SSF53187">
    <property type="entry name" value="Zn-dependent exopeptidases"/>
    <property type="match status" value="1"/>
</dbReference>
<dbReference type="Gene3D" id="3.40.630.40">
    <property type="entry name" value="Zn-dependent exopeptidases"/>
    <property type="match status" value="1"/>
</dbReference>
<protein>
    <submittedName>
        <fullName evidence="4">N-acetylmuramoyl-L-alanine amidase</fullName>
    </submittedName>
</protein>
<comment type="caution">
    <text evidence="4">The sequence shown here is derived from an EMBL/GenBank/DDBJ whole genome shotgun (WGS) entry which is preliminary data.</text>
</comment>
<dbReference type="Proteomes" id="UP000460412">
    <property type="component" value="Unassembled WGS sequence"/>
</dbReference>
<keyword evidence="1" id="KW-0378">Hydrolase</keyword>
<evidence type="ECO:0000313" key="5">
    <source>
        <dbReference type="Proteomes" id="UP000460412"/>
    </source>
</evidence>